<proteinExistence type="predicted"/>
<dbReference type="PANTHER" id="PTHR11364">
    <property type="entry name" value="THIOSULFATE SULFERTANSFERASE"/>
    <property type="match status" value="1"/>
</dbReference>
<dbReference type="STRING" id="1300348.I602_2182"/>
<dbReference type="Pfam" id="PF00581">
    <property type="entry name" value="Rhodanese"/>
    <property type="match status" value="2"/>
</dbReference>
<sequence>MGLKIESPIVSSAWLLEHLDHKDLIVLDATIPKITSGSFDIDNKEQIKNAIFFDIKQKFSDVSATLPNTVLSSKDFQENAQELGINKDSCIIVYDDLGIYSSPRVWWMFQLMGFTNIAVLNGGFPNWKTNNFPIETPKNQNQKEGNFKVNYKSSKIKYKEDLLLNLSYEKFLVVDARSSDRFSGREPEPRKEVESGHIPNSKNLPFTEVLNNDFFKKTSDLKTIFNKINPNNRDIVFSCGSGITASILALAASVSGYKNCAVYDGSWTEWGLDKNLPKEK</sequence>
<protein>
    <submittedName>
        <fullName evidence="4">Thiosulfate sulfurtransferase</fullName>
    </submittedName>
    <submittedName>
        <fullName evidence="5">Thiosulfate/3-mercaptopyruvate sulfurtransferase</fullName>
    </submittedName>
</protein>
<dbReference type="CDD" id="cd01448">
    <property type="entry name" value="TST_Repeat_1"/>
    <property type="match status" value="1"/>
</dbReference>
<evidence type="ECO:0000256" key="2">
    <source>
        <dbReference type="ARBA" id="ARBA00022737"/>
    </source>
</evidence>
<evidence type="ECO:0000313" key="7">
    <source>
        <dbReference type="Proteomes" id="UP000183071"/>
    </source>
</evidence>
<evidence type="ECO:0000313" key="5">
    <source>
        <dbReference type="EMBL" id="SEE49161.1"/>
    </source>
</evidence>
<accession>A0A0M9CHG7</accession>
<dbReference type="FunFam" id="3.40.250.10:FF:000001">
    <property type="entry name" value="Sulfurtransferase"/>
    <property type="match status" value="1"/>
</dbReference>
<comment type="caution">
    <text evidence="4">The sequence shown here is derived from an EMBL/GenBank/DDBJ whole genome shotgun (WGS) entry which is preliminary data.</text>
</comment>
<evidence type="ECO:0000313" key="4">
    <source>
        <dbReference type="EMBL" id="KOY52622.1"/>
    </source>
</evidence>
<dbReference type="RefSeq" id="WP_053974711.1">
    <property type="nucleotide sequence ID" value="NZ_FNUE01000002.1"/>
</dbReference>
<dbReference type="EMBL" id="FNUE01000002">
    <property type="protein sequence ID" value="SEE49161.1"/>
    <property type="molecule type" value="Genomic_DNA"/>
</dbReference>
<dbReference type="Proteomes" id="UP000037716">
    <property type="component" value="Unassembled WGS sequence"/>
</dbReference>
<name>A0A0M9CHG7_9FLAO</name>
<dbReference type="Gene3D" id="3.40.250.10">
    <property type="entry name" value="Rhodanese-like domain"/>
    <property type="match status" value="2"/>
</dbReference>
<dbReference type="SUPFAM" id="SSF52821">
    <property type="entry name" value="Rhodanese/Cell cycle control phosphatase"/>
    <property type="match status" value="2"/>
</dbReference>
<dbReference type="GO" id="GO:0004792">
    <property type="term" value="F:thiosulfate-cyanide sulfurtransferase activity"/>
    <property type="evidence" value="ECO:0007669"/>
    <property type="project" value="TreeGrafter"/>
</dbReference>
<dbReference type="OrthoDB" id="9770030at2"/>
<evidence type="ECO:0000259" key="3">
    <source>
        <dbReference type="PROSITE" id="PS50206"/>
    </source>
</evidence>
<dbReference type="InterPro" id="IPR045078">
    <property type="entry name" value="TST/MPST-like"/>
</dbReference>
<keyword evidence="2" id="KW-0677">Repeat</keyword>
<evidence type="ECO:0000256" key="1">
    <source>
        <dbReference type="ARBA" id="ARBA00022679"/>
    </source>
</evidence>
<dbReference type="EMBL" id="LGBR01000001">
    <property type="protein sequence ID" value="KOY52622.1"/>
    <property type="molecule type" value="Genomic_DNA"/>
</dbReference>
<reference evidence="5 7" key="2">
    <citation type="submission" date="2016-10" db="EMBL/GenBank/DDBJ databases">
        <authorList>
            <person name="Varghese N."/>
            <person name="Submissions S."/>
        </authorList>
    </citation>
    <scope>NUCLEOTIDE SEQUENCE [LARGE SCALE GENOMIC DNA]</scope>
    <source>
        <strain evidence="5 7">DSW-5</strain>
    </source>
</reference>
<feature type="domain" description="Rhodanese" evidence="3">
    <location>
        <begin position="167"/>
        <end position="279"/>
    </location>
</feature>
<keyword evidence="7" id="KW-1185">Reference proteome</keyword>
<dbReference type="PATRIC" id="fig|1300348.6.peg.2183"/>
<dbReference type="InterPro" id="IPR001763">
    <property type="entry name" value="Rhodanese-like_dom"/>
</dbReference>
<reference evidence="4 6" key="1">
    <citation type="submission" date="2015-07" db="EMBL/GenBank/DDBJ databases">
        <title>Genome of Polaribacter dokdonenesis DSW-5, isolated from seawater off Dokdo in Korea.</title>
        <authorList>
            <person name="Yoon K."/>
            <person name="Song J.Y."/>
            <person name="Kim J.F."/>
        </authorList>
    </citation>
    <scope>NUCLEOTIDE SEQUENCE [LARGE SCALE GENOMIC DNA]</scope>
    <source>
        <strain evidence="4 6">DSW-5</strain>
    </source>
</reference>
<gene>
    <name evidence="4" type="ORF">I602_2182</name>
    <name evidence="5" type="ORF">SAMN05444353_1956</name>
</gene>
<evidence type="ECO:0000313" key="6">
    <source>
        <dbReference type="Proteomes" id="UP000037716"/>
    </source>
</evidence>
<dbReference type="AlphaFoldDB" id="A0A0M9CHG7"/>
<dbReference type="SMART" id="SM00450">
    <property type="entry name" value="RHOD"/>
    <property type="match status" value="2"/>
</dbReference>
<organism evidence="4 6">
    <name type="scientific">Polaribacter dokdonensis DSW-5</name>
    <dbReference type="NCBI Taxonomy" id="1300348"/>
    <lineage>
        <taxon>Bacteria</taxon>
        <taxon>Pseudomonadati</taxon>
        <taxon>Bacteroidota</taxon>
        <taxon>Flavobacteriia</taxon>
        <taxon>Flavobacteriales</taxon>
        <taxon>Flavobacteriaceae</taxon>
    </lineage>
</organism>
<dbReference type="PROSITE" id="PS50206">
    <property type="entry name" value="RHODANESE_3"/>
    <property type="match status" value="2"/>
</dbReference>
<keyword evidence="1 4" id="KW-0808">Transferase</keyword>
<dbReference type="CDD" id="cd01449">
    <property type="entry name" value="TST_Repeat_2"/>
    <property type="match status" value="1"/>
</dbReference>
<feature type="domain" description="Rhodanese" evidence="3">
    <location>
        <begin position="20"/>
        <end position="136"/>
    </location>
</feature>
<dbReference type="InterPro" id="IPR036873">
    <property type="entry name" value="Rhodanese-like_dom_sf"/>
</dbReference>
<dbReference type="Proteomes" id="UP000183071">
    <property type="component" value="Unassembled WGS sequence"/>
</dbReference>
<dbReference type="PANTHER" id="PTHR11364:SF27">
    <property type="entry name" value="SULFURTRANSFERASE"/>
    <property type="match status" value="1"/>
</dbReference>